<feature type="transmembrane region" description="Helical" evidence="1">
    <location>
        <begin position="30"/>
        <end position="48"/>
    </location>
</feature>
<dbReference type="RefSeq" id="WP_143879493.1">
    <property type="nucleotide sequence ID" value="NZ_BAABLZ010000001.1"/>
</dbReference>
<gene>
    <name evidence="2" type="ORF">FNZ56_08880</name>
</gene>
<dbReference type="EMBL" id="CP041742">
    <property type="protein sequence ID" value="QDQ73982.1"/>
    <property type="molecule type" value="Genomic_DNA"/>
</dbReference>
<protein>
    <submittedName>
        <fullName evidence="2">Uncharacterized protein</fullName>
    </submittedName>
</protein>
<keyword evidence="3" id="KW-1185">Reference proteome</keyword>
<evidence type="ECO:0000313" key="2">
    <source>
        <dbReference type="EMBL" id="QDQ73982.1"/>
    </source>
</evidence>
<name>A0A516V637_9GAMM</name>
<keyword evidence="1" id="KW-0812">Transmembrane</keyword>
<feature type="transmembrane region" description="Helical" evidence="1">
    <location>
        <begin position="7"/>
        <end position="24"/>
    </location>
</feature>
<organism evidence="2 3">
    <name type="scientific">Pseudoluteimonas lycopersici</name>
    <dbReference type="NCBI Taxonomy" id="1324796"/>
    <lineage>
        <taxon>Bacteria</taxon>
        <taxon>Pseudomonadati</taxon>
        <taxon>Pseudomonadota</taxon>
        <taxon>Gammaproteobacteria</taxon>
        <taxon>Lysobacterales</taxon>
        <taxon>Lysobacteraceae</taxon>
        <taxon>Pseudoluteimonas</taxon>
    </lineage>
</organism>
<dbReference type="AlphaFoldDB" id="A0A516V637"/>
<accession>A0A516V637</accession>
<keyword evidence="1" id="KW-1133">Transmembrane helix</keyword>
<proteinExistence type="predicted"/>
<reference evidence="2 3" key="1">
    <citation type="submission" date="2019-07" db="EMBL/GenBank/DDBJ databases">
        <title>Lysobacter weifangensis sp. nov., isolated from bensulfuron-methyl contaminated farmland soil.</title>
        <authorList>
            <person name="Zhao H."/>
        </authorList>
    </citation>
    <scope>NUCLEOTIDE SEQUENCE [LARGE SCALE GENOMIC DNA]</scope>
    <source>
        <strain evidence="2 3">CC-Bw-6</strain>
    </source>
</reference>
<dbReference type="Proteomes" id="UP000315891">
    <property type="component" value="Chromosome"/>
</dbReference>
<keyword evidence="1" id="KW-0472">Membrane</keyword>
<evidence type="ECO:0000313" key="3">
    <source>
        <dbReference type="Proteomes" id="UP000315891"/>
    </source>
</evidence>
<sequence length="60" mass="6481">MAKTSSFAIQIAGLAFLYWFVQPIKSAIPIAALIVFAAVYLFGVRFIATWVQSSLGKAAD</sequence>
<evidence type="ECO:0000256" key="1">
    <source>
        <dbReference type="SAM" id="Phobius"/>
    </source>
</evidence>